<keyword evidence="5" id="KW-0493">Microtubule</keyword>
<dbReference type="SUPFAM" id="SSF50978">
    <property type="entry name" value="WD40 repeat-like"/>
    <property type="match status" value="1"/>
</dbReference>
<evidence type="ECO:0000256" key="13">
    <source>
        <dbReference type="SAM" id="MobiDB-lite"/>
    </source>
</evidence>
<dbReference type="InterPro" id="IPR050687">
    <property type="entry name" value="Dynein_IC"/>
</dbReference>
<feature type="compositionally biased region" description="Polar residues" evidence="13">
    <location>
        <begin position="626"/>
        <end position="641"/>
    </location>
</feature>
<feature type="compositionally biased region" description="Polar residues" evidence="13">
    <location>
        <begin position="679"/>
        <end position="698"/>
    </location>
</feature>
<comment type="similarity">
    <text evidence="2">Belongs to the dynein intermediate chain family.</text>
</comment>
<dbReference type="AlphaFoldDB" id="A0A6A4VDL3"/>
<evidence type="ECO:0000256" key="11">
    <source>
        <dbReference type="ARBA" id="ARBA00023273"/>
    </source>
</evidence>
<evidence type="ECO:0000256" key="9">
    <source>
        <dbReference type="ARBA" id="ARBA00023175"/>
    </source>
</evidence>
<keyword evidence="9" id="KW-0505">Motor protein</keyword>
<evidence type="ECO:0000256" key="10">
    <source>
        <dbReference type="ARBA" id="ARBA00023212"/>
    </source>
</evidence>
<keyword evidence="6" id="KW-0677">Repeat</keyword>
<evidence type="ECO:0000256" key="12">
    <source>
        <dbReference type="PROSITE-ProRule" id="PRU00221"/>
    </source>
</evidence>
<dbReference type="EMBL" id="VIIS01001685">
    <property type="protein sequence ID" value="KAF0294467.1"/>
    <property type="molecule type" value="Genomic_DNA"/>
</dbReference>
<dbReference type="OrthoDB" id="366230at2759"/>
<proteinExistence type="inferred from homology"/>
<protein>
    <submittedName>
        <fullName evidence="14">Dynein intermediate chain 3, ciliary</fullName>
    </submittedName>
</protein>
<evidence type="ECO:0000256" key="7">
    <source>
        <dbReference type="ARBA" id="ARBA00023017"/>
    </source>
</evidence>
<dbReference type="PANTHER" id="PTHR12442">
    <property type="entry name" value="DYNEIN INTERMEDIATE CHAIN"/>
    <property type="match status" value="1"/>
</dbReference>
<evidence type="ECO:0000313" key="14">
    <source>
        <dbReference type="EMBL" id="KAF0294467.1"/>
    </source>
</evidence>
<comment type="caution">
    <text evidence="14">The sequence shown here is derived from an EMBL/GenBank/DDBJ whole genome shotgun (WGS) entry which is preliminary data.</text>
</comment>
<accession>A0A6A4VDL3</accession>
<dbReference type="PROSITE" id="PS50082">
    <property type="entry name" value="WD_REPEATS_2"/>
    <property type="match status" value="1"/>
</dbReference>
<dbReference type="InterPro" id="IPR015943">
    <property type="entry name" value="WD40/YVTN_repeat-like_dom_sf"/>
</dbReference>
<sequence>MEFQYVYIKKRSEFGRQCFFTSEPGALSCDIPPDPELAAQFIHVNPVHRGTQVGCEMSEHEVSTDRAEFATTGINHAEGGWARDINPQDVEQTTRFKKKVEKDDMYMSSVLQLGALMEHCIKQNNTLDMYEEYFGGEQDGGPAGEGSTGAKTVNVFRDPCPQRRAVSSLSWSPDATRLAAAYTSLRFQSSARDLPVQSFVWDVENPSRPDYTLTPPDSLVSLEFNPKESFVLAGGTYRGRVCVFDRRRGALPVDLSPLETGHADPVYSTVWVNSKSGAEIFTASTDGMVLWWDTRKLSEPIESLILDVNKTQEPSLRAAQGATVLEYETTIPTKFMIGTEQGTVIQCNRKGKTQTEKIAAVYQAHLGPVQQVQRNPAFLKNFITIGDWSAKVWSEDCKESAIFWTNPGEVRLTGGSWSPSRPSVFFTSKADGTVDVWDVLYQQRLPVLTIQVGDSPLETLRVQEAGALLAAGSADGQITLLELSDTLVNSGKNDRLVLTAMFERETRREKILEGKNREARLLKKMKEGNSAVSERSSTISPGLTASARLEKEQTEVELIEDAQSTFFDTVCQVKSARRDVQMSQMAEKGVVADLDGAEFQAPDLAAADEADQPPDAVSGTAVPGSASRQSATKVSSTTGKRSSTIAKKSSTSTAAADVSSTAATKASSTGAPVPESETETASPTDATETETAGSSSLVTAVDDPAALGRALSVAEQIARVVDSLEEAVDDLLDPTSEETGATEDQSTEQTES</sequence>
<dbReference type="GO" id="GO:0036157">
    <property type="term" value="C:outer dynein arm"/>
    <property type="evidence" value="ECO:0007669"/>
    <property type="project" value="TreeGrafter"/>
</dbReference>
<evidence type="ECO:0000256" key="4">
    <source>
        <dbReference type="ARBA" id="ARBA00022574"/>
    </source>
</evidence>
<dbReference type="GO" id="GO:0036158">
    <property type="term" value="P:outer dynein arm assembly"/>
    <property type="evidence" value="ECO:0007669"/>
    <property type="project" value="TreeGrafter"/>
</dbReference>
<evidence type="ECO:0000313" key="15">
    <source>
        <dbReference type="Proteomes" id="UP000440578"/>
    </source>
</evidence>
<dbReference type="SMART" id="SM00320">
    <property type="entry name" value="WD40"/>
    <property type="match status" value="6"/>
</dbReference>
<dbReference type="GO" id="GO:0005874">
    <property type="term" value="C:microtubule"/>
    <property type="evidence" value="ECO:0007669"/>
    <property type="project" value="UniProtKB-KW"/>
</dbReference>
<feature type="region of interest" description="Disordered" evidence="13">
    <location>
        <begin position="607"/>
        <end position="699"/>
    </location>
</feature>
<dbReference type="InterPro" id="IPR001680">
    <property type="entry name" value="WD40_rpt"/>
</dbReference>
<keyword evidence="10" id="KW-0206">Cytoskeleton</keyword>
<evidence type="ECO:0000256" key="8">
    <source>
        <dbReference type="ARBA" id="ARBA00023069"/>
    </source>
</evidence>
<dbReference type="GO" id="GO:0045504">
    <property type="term" value="F:dynein heavy chain binding"/>
    <property type="evidence" value="ECO:0007669"/>
    <property type="project" value="TreeGrafter"/>
</dbReference>
<dbReference type="Proteomes" id="UP000440578">
    <property type="component" value="Unassembled WGS sequence"/>
</dbReference>
<gene>
    <name evidence="14" type="primary">DYI3</name>
    <name evidence="14" type="ORF">FJT64_007882</name>
</gene>
<reference evidence="14 15" key="1">
    <citation type="submission" date="2019-07" db="EMBL/GenBank/DDBJ databases">
        <title>Draft genome assembly of a fouling barnacle, Amphibalanus amphitrite (Darwin, 1854): The first reference genome for Thecostraca.</title>
        <authorList>
            <person name="Kim W."/>
        </authorList>
    </citation>
    <scope>NUCLEOTIDE SEQUENCE [LARGE SCALE GENOMIC DNA]</scope>
    <source>
        <strain evidence="14">SNU_AA5</strain>
        <tissue evidence="14">Soma without cirri and trophi</tissue>
    </source>
</reference>
<keyword evidence="8" id="KW-0969">Cilium</keyword>
<keyword evidence="15" id="KW-1185">Reference proteome</keyword>
<evidence type="ECO:0000256" key="2">
    <source>
        <dbReference type="ARBA" id="ARBA00011059"/>
    </source>
</evidence>
<comment type="subcellular location">
    <subcellularLocation>
        <location evidence="1">Cytoplasm</location>
        <location evidence="1">Cytoskeleton</location>
        <location evidence="1">Cilium axoneme</location>
    </subcellularLocation>
</comment>
<organism evidence="14 15">
    <name type="scientific">Amphibalanus amphitrite</name>
    <name type="common">Striped barnacle</name>
    <name type="synonym">Balanus amphitrite</name>
    <dbReference type="NCBI Taxonomy" id="1232801"/>
    <lineage>
        <taxon>Eukaryota</taxon>
        <taxon>Metazoa</taxon>
        <taxon>Ecdysozoa</taxon>
        <taxon>Arthropoda</taxon>
        <taxon>Crustacea</taxon>
        <taxon>Multicrustacea</taxon>
        <taxon>Cirripedia</taxon>
        <taxon>Thoracica</taxon>
        <taxon>Thoracicalcarea</taxon>
        <taxon>Balanomorpha</taxon>
        <taxon>Balanoidea</taxon>
        <taxon>Balanidae</taxon>
        <taxon>Amphibalaninae</taxon>
        <taxon>Amphibalanus</taxon>
    </lineage>
</organism>
<keyword evidence="7" id="KW-0243">Dynein</keyword>
<keyword evidence="3" id="KW-0963">Cytoplasm</keyword>
<keyword evidence="11" id="KW-0966">Cell projection</keyword>
<dbReference type="GO" id="GO:0045503">
    <property type="term" value="F:dynein light chain binding"/>
    <property type="evidence" value="ECO:0007669"/>
    <property type="project" value="TreeGrafter"/>
</dbReference>
<evidence type="ECO:0000256" key="3">
    <source>
        <dbReference type="ARBA" id="ARBA00022490"/>
    </source>
</evidence>
<feature type="repeat" description="WD" evidence="12">
    <location>
        <begin position="259"/>
        <end position="295"/>
    </location>
</feature>
<evidence type="ECO:0000256" key="6">
    <source>
        <dbReference type="ARBA" id="ARBA00022737"/>
    </source>
</evidence>
<evidence type="ECO:0000256" key="1">
    <source>
        <dbReference type="ARBA" id="ARBA00004430"/>
    </source>
</evidence>
<dbReference type="Pfam" id="PF00400">
    <property type="entry name" value="WD40"/>
    <property type="match status" value="1"/>
</dbReference>
<feature type="region of interest" description="Disordered" evidence="13">
    <location>
        <begin position="728"/>
        <end position="752"/>
    </location>
</feature>
<dbReference type="InterPro" id="IPR036322">
    <property type="entry name" value="WD40_repeat_dom_sf"/>
</dbReference>
<dbReference type="Gene3D" id="2.130.10.10">
    <property type="entry name" value="YVTN repeat-like/Quinoprotein amine dehydrogenase"/>
    <property type="match status" value="2"/>
</dbReference>
<dbReference type="GO" id="GO:0003341">
    <property type="term" value="P:cilium movement"/>
    <property type="evidence" value="ECO:0007669"/>
    <property type="project" value="TreeGrafter"/>
</dbReference>
<keyword evidence="4 12" id="KW-0853">WD repeat</keyword>
<dbReference type="PANTHER" id="PTHR12442:SF7">
    <property type="entry name" value="DYNEIN AXONEMAL INTERMEDIATE CHAIN 2"/>
    <property type="match status" value="1"/>
</dbReference>
<evidence type="ECO:0000256" key="5">
    <source>
        <dbReference type="ARBA" id="ARBA00022701"/>
    </source>
</evidence>
<feature type="compositionally biased region" description="Polar residues" evidence="13">
    <location>
        <begin position="737"/>
        <end position="752"/>
    </location>
</feature>
<feature type="compositionally biased region" description="Low complexity" evidence="13">
    <location>
        <begin position="642"/>
        <end position="671"/>
    </location>
</feature>
<name>A0A6A4VDL3_AMPAM</name>